<sequence>MRSAPSSENGSRGGRTGRRRGQTDTRPAILNAARGLFAEQGFDKTSIRAVAGAAGVDPALVHHYFGTKQALFAAAVELPIDPEQTLSLVASVPLEDLGATMVRALLGVWDSPAGPGVVAMVRSLIGGGETSLARTFLAEIVLERIRQRIATAHDDGRLRVALVASQLAGLLVTRKVLLLEPISQVAAEELVTAIGPVLQRYLTGDIGSGAAEFAARGEK</sequence>
<dbReference type="SUPFAM" id="SSF46689">
    <property type="entry name" value="Homeodomain-like"/>
    <property type="match status" value="1"/>
</dbReference>
<proteinExistence type="predicted"/>
<keyword evidence="1 2" id="KW-0238">DNA-binding</keyword>
<evidence type="ECO:0000256" key="3">
    <source>
        <dbReference type="SAM" id="MobiDB-lite"/>
    </source>
</evidence>
<dbReference type="InterPro" id="IPR009057">
    <property type="entry name" value="Homeodomain-like_sf"/>
</dbReference>
<dbReference type="PROSITE" id="PS50977">
    <property type="entry name" value="HTH_TETR_2"/>
    <property type="match status" value="1"/>
</dbReference>
<gene>
    <name evidence="5" type="ORF">D5S18_32255</name>
</gene>
<dbReference type="InterPro" id="IPR036271">
    <property type="entry name" value="Tet_transcr_reg_TetR-rel_C_sf"/>
</dbReference>
<dbReference type="PANTHER" id="PTHR30055:SF235">
    <property type="entry name" value="TRANSCRIPTIONAL REGULATORY PROTEIN"/>
    <property type="match status" value="1"/>
</dbReference>
<evidence type="ECO:0000256" key="2">
    <source>
        <dbReference type="PROSITE-ProRule" id="PRU00335"/>
    </source>
</evidence>
<dbReference type="RefSeq" id="WP_120044894.1">
    <property type="nucleotide sequence ID" value="NZ_QZFU01000045.1"/>
</dbReference>
<keyword evidence="6" id="KW-1185">Reference proteome</keyword>
<dbReference type="PANTHER" id="PTHR30055">
    <property type="entry name" value="HTH-TYPE TRANSCRIPTIONAL REGULATOR RUTR"/>
    <property type="match status" value="1"/>
</dbReference>
<reference evidence="5 6" key="1">
    <citation type="submission" date="2018-09" db="EMBL/GenBank/DDBJ databases">
        <title>YIM PH21274 draft genome.</title>
        <authorList>
            <person name="Miao C."/>
        </authorList>
    </citation>
    <scope>NUCLEOTIDE SEQUENCE [LARGE SCALE GENOMIC DNA]</scope>
    <source>
        <strain evidence="5 6">YIM PH 21724</strain>
    </source>
</reference>
<dbReference type="Pfam" id="PF17920">
    <property type="entry name" value="TetR_C_16"/>
    <property type="match status" value="1"/>
</dbReference>
<organism evidence="5 6">
    <name type="scientific">Nocardia panacis</name>
    <dbReference type="NCBI Taxonomy" id="2340916"/>
    <lineage>
        <taxon>Bacteria</taxon>
        <taxon>Bacillati</taxon>
        <taxon>Actinomycetota</taxon>
        <taxon>Actinomycetes</taxon>
        <taxon>Mycobacteriales</taxon>
        <taxon>Nocardiaceae</taxon>
        <taxon>Nocardia</taxon>
    </lineage>
</organism>
<dbReference type="SUPFAM" id="SSF48498">
    <property type="entry name" value="Tetracyclin repressor-like, C-terminal domain"/>
    <property type="match status" value="1"/>
</dbReference>
<dbReference type="Gene3D" id="1.10.357.10">
    <property type="entry name" value="Tetracycline Repressor, domain 2"/>
    <property type="match status" value="1"/>
</dbReference>
<evidence type="ECO:0000313" key="5">
    <source>
        <dbReference type="EMBL" id="RJO69311.1"/>
    </source>
</evidence>
<comment type="caution">
    <text evidence="5">The sequence shown here is derived from an EMBL/GenBank/DDBJ whole genome shotgun (WGS) entry which is preliminary data.</text>
</comment>
<evidence type="ECO:0000256" key="1">
    <source>
        <dbReference type="ARBA" id="ARBA00023125"/>
    </source>
</evidence>
<evidence type="ECO:0000259" key="4">
    <source>
        <dbReference type="PROSITE" id="PS50977"/>
    </source>
</evidence>
<dbReference type="InterPro" id="IPR001647">
    <property type="entry name" value="HTH_TetR"/>
</dbReference>
<dbReference type="EMBL" id="QZFU01000045">
    <property type="protein sequence ID" value="RJO69311.1"/>
    <property type="molecule type" value="Genomic_DNA"/>
</dbReference>
<feature type="DNA-binding region" description="H-T-H motif" evidence="2">
    <location>
        <begin position="46"/>
        <end position="65"/>
    </location>
</feature>
<dbReference type="Gene3D" id="1.10.10.60">
    <property type="entry name" value="Homeodomain-like"/>
    <property type="match status" value="1"/>
</dbReference>
<accession>A0A3A4K0E8</accession>
<feature type="domain" description="HTH tetR-type" evidence="4">
    <location>
        <begin position="23"/>
        <end position="83"/>
    </location>
</feature>
<name>A0A3A4K0E8_9NOCA</name>
<dbReference type="GO" id="GO:0000976">
    <property type="term" value="F:transcription cis-regulatory region binding"/>
    <property type="evidence" value="ECO:0007669"/>
    <property type="project" value="TreeGrafter"/>
</dbReference>
<evidence type="ECO:0000313" key="6">
    <source>
        <dbReference type="Proteomes" id="UP000266677"/>
    </source>
</evidence>
<dbReference type="GO" id="GO:0003700">
    <property type="term" value="F:DNA-binding transcription factor activity"/>
    <property type="evidence" value="ECO:0007669"/>
    <property type="project" value="TreeGrafter"/>
</dbReference>
<feature type="region of interest" description="Disordered" evidence="3">
    <location>
        <begin position="1"/>
        <end position="25"/>
    </location>
</feature>
<dbReference type="Proteomes" id="UP000266677">
    <property type="component" value="Unassembled WGS sequence"/>
</dbReference>
<dbReference type="AlphaFoldDB" id="A0A3A4K0E8"/>
<dbReference type="PRINTS" id="PR00455">
    <property type="entry name" value="HTHTETR"/>
</dbReference>
<dbReference type="InterPro" id="IPR050109">
    <property type="entry name" value="HTH-type_TetR-like_transc_reg"/>
</dbReference>
<dbReference type="OrthoDB" id="3210235at2"/>
<protein>
    <submittedName>
        <fullName evidence="5">TetR/AcrR family transcriptional regulator</fullName>
    </submittedName>
</protein>
<dbReference type="Pfam" id="PF00440">
    <property type="entry name" value="TetR_N"/>
    <property type="match status" value="1"/>
</dbReference>
<dbReference type="InterPro" id="IPR041678">
    <property type="entry name" value="TetR_C_16"/>
</dbReference>